<sequence>MSSAQPSDTSATHASRNPHQPVIEPNRNPQPRKTRVEKLDIQIRREQIREKENEMNKEIDMILEEKNKKIAEVAERFGKKPAALQKLADRTSTYCGQKRKSNLYNTLLKAKAQELNEGKPKGERAKRAEIHAALLNDRDAQRMRDEPKSDDAKALLAQHDTQRVVRKTGARSSNKAAAQDAGRHMAKMGLAIDEFNARTGVASFMVMTCGHVNDTVMPAFAGTAGCMEFVQEQFGVPLPEMLRKYEVFETNRDKDAHKNRLKSLRTACKQKISEGLCRIVGKKRVKMSYKNYTSDIQLRYGVQINQSWPRSVRFSKPDSNSSIAELEILHKALSEPDLEGGCKWVKLTQEELTKLAETTAPTKRKTRSDKDKKRKKRVSHSSDEESDASKERAGKKTKTQKKKNSAQKQLPPAPKSREVISDSEEEEEEEEE</sequence>
<reference evidence="2 3" key="1">
    <citation type="journal article" date="2019" name="Nat. Ecol. Evol.">
        <title>Megaphylogeny resolves global patterns of mushroom evolution.</title>
        <authorList>
            <person name="Varga T."/>
            <person name="Krizsan K."/>
            <person name="Foldi C."/>
            <person name="Dima B."/>
            <person name="Sanchez-Garcia M."/>
            <person name="Sanchez-Ramirez S."/>
            <person name="Szollosi G.J."/>
            <person name="Szarkandi J.G."/>
            <person name="Papp V."/>
            <person name="Albert L."/>
            <person name="Andreopoulos W."/>
            <person name="Angelini C."/>
            <person name="Antonin V."/>
            <person name="Barry K.W."/>
            <person name="Bougher N.L."/>
            <person name="Buchanan P."/>
            <person name="Buyck B."/>
            <person name="Bense V."/>
            <person name="Catcheside P."/>
            <person name="Chovatia M."/>
            <person name="Cooper J."/>
            <person name="Damon W."/>
            <person name="Desjardin D."/>
            <person name="Finy P."/>
            <person name="Geml J."/>
            <person name="Haridas S."/>
            <person name="Hughes K."/>
            <person name="Justo A."/>
            <person name="Karasinski D."/>
            <person name="Kautmanova I."/>
            <person name="Kiss B."/>
            <person name="Kocsube S."/>
            <person name="Kotiranta H."/>
            <person name="LaButti K.M."/>
            <person name="Lechner B.E."/>
            <person name="Liimatainen K."/>
            <person name="Lipzen A."/>
            <person name="Lukacs Z."/>
            <person name="Mihaltcheva S."/>
            <person name="Morgado L.N."/>
            <person name="Niskanen T."/>
            <person name="Noordeloos M.E."/>
            <person name="Ohm R.A."/>
            <person name="Ortiz-Santana B."/>
            <person name="Ovrebo C."/>
            <person name="Racz N."/>
            <person name="Riley R."/>
            <person name="Savchenko A."/>
            <person name="Shiryaev A."/>
            <person name="Soop K."/>
            <person name="Spirin V."/>
            <person name="Szebenyi C."/>
            <person name="Tomsovsky M."/>
            <person name="Tulloss R.E."/>
            <person name="Uehling J."/>
            <person name="Grigoriev I.V."/>
            <person name="Vagvolgyi C."/>
            <person name="Papp T."/>
            <person name="Martin F.M."/>
            <person name="Miettinen O."/>
            <person name="Hibbett D.S."/>
            <person name="Nagy L.G."/>
        </authorList>
    </citation>
    <scope>NUCLEOTIDE SEQUENCE [LARGE SCALE GENOMIC DNA]</scope>
    <source>
        <strain evidence="2 3">FP101781</strain>
    </source>
</reference>
<feature type="region of interest" description="Disordered" evidence="1">
    <location>
        <begin position="356"/>
        <end position="432"/>
    </location>
</feature>
<organism evidence="2 3">
    <name type="scientific">Coprinellus micaceus</name>
    <name type="common">Glistening ink-cap mushroom</name>
    <name type="synonym">Coprinus micaceus</name>
    <dbReference type="NCBI Taxonomy" id="71717"/>
    <lineage>
        <taxon>Eukaryota</taxon>
        <taxon>Fungi</taxon>
        <taxon>Dikarya</taxon>
        <taxon>Basidiomycota</taxon>
        <taxon>Agaricomycotina</taxon>
        <taxon>Agaricomycetes</taxon>
        <taxon>Agaricomycetidae</taxon>
        <taxon>Agaricales</taxon>
        <taxon>Agaricineae</taxon>
        <taxon>Psathyrellaceae</taxon>
        <taxon>Coprinellus</taxon>
    </lineage>
</organism>
<feature type="compositionally biased region" description="Basic residues" evidence="1">
    <location>
        <begin position="395"/>
        <end position="405"/>
    </location>
</feature>
<evidence type="ECO:0000313" key="3">
    <source>
        <dbReference type="Proteomes" id="UP000298030"/>
    </source>
</evidence>
<feature type="compositionally biased region" description="Acidic residues" evidence="1">
    <location>
        <begin position="421"/>
        <end position="432"/>
    </location>
</feature>
<feature type="compositionally biased region" description="Basic and acidic residues" evidence="1">
    <location>
        <begin position="380"/>
        <end position="394"/>
    </location>
</feature>
<evidence type="ECO:0000256" key="1">
    <source>
        <dbReference type="SAM" id="MobiDB-lite"/>
    </source>
</evidence>
<comment type="caution">
    <text evidence="2">The sequence shown here is derived from an EMBL/GenBank/DDBJ whole genome shotgun (WGS) entry which is preliminary data.</text>
</comment>
<dbReference type="EMBL" id="QPFP01000017">
    <property type="protein sequence ID" value="TEB31940.1"/>
    <property type="molecule type" value="Genomic_DNA"/>
</dbReference>
<gene>
    <name evidence="2" type="ORF">FA13DRAFT_1791234</name>
</gene>
<dbReference type="AlphaFoldDB" id="A0A4Y7TCS9"/>
<accession>A0A4Y7TCS9</accession>
<feature type="compositionally biased region" description="Polar residues" evidence="1">
    <location>
        <begin position="1"/>
        <end position="18"/>
    </location>
</feature>
<protein>
    <submittedName>
        <fullName evidence="2">Uncharacterized protein</fullName>
    </submittedName>
</protein>
<feature type="region of interest" description="Disordered" evidence="1">
    <location>
        <begin position="1"/>
        <end position="40"/>
    </location>
</feature>
<dbReference type="Proteomes" id="UP000298030">
    <property type="component" value="Unassembled WGS sequence"/>
</dbReference>
<dbReference type="OrthoDB" id="2999252at2759"/>
<feature type="compositionally biased region" description="Basic residues" evidence="1">
    <location>
        <begin position="362"/>
        <end position="379"/>
    </location>
</feature>
<keyword evidence="3" id="KW-1185">Reference proteome</keyword>
<name>A0A4Y7TCS9_COPMI</name>
<dbReference type="STRING" id="71717.A0A4Y7TCS9"/>
<evidence type="ECO:0000313" key="2">
    <source>
        <dbReference type="EMBL" id="TEB31940.1"/>
    </source>
</evidence>
<proteinExistence type="predicted"/>